<sequence length="222" mass="24971">MLLFGSHARGDEDIYSDTDLLLISEDDRPQHVQKGHLSTSIYPLDDLLQRANNGDLFVCHIAHEAKAIYDPTDQLELLREHFVLRASYEHEIIHASDLGWFIIDFGHKGHLQSLVNRRIAWCVRTILIAKSAELKRPVFSAAELSEFAQSSDVLTLIKNKETDRADPEAMAMLGKFLSVFGTVRFQHGATSYGAYVKRFSDTSNSVALSLIKAEASSQTFDY</sequence>
<comment type="caution">
    <text evidence="2">The sequence shown here is derived from an EMBL/GenBank/DDBJ whole genome shotgun (WGS) entry which is preliminary data.</text>
</comment>
<dbReference type="Pfam" id="PF01909">
    <property type="entry name" value="NTP_transf_2"/>
    <property type="match status" value="1"/>
</dbReference>
<organism evidence="2 3">
    <name type="scientific">Rhizobium rhizogenes NBRC 13257</name>
    <dbReference type="NCBI Taxonomy" id="1220581"/>
    <lineage>
        <taxon>Bacteria</taxon>
        <taxon>Pseudomonadati</taxon>
        <taxon>Pseudomonadota</taxon>
        <taxon>Alphaproteobacteria</taxon>
        <taxon>Hyphomicrobiales</taxon>
        <taxon>Rhizobiaceae</taxon>
        <taxon>Rhizobium/Agrobacterium group</taxon>
        <taxon>Rhizobium</taxon>
    </lineage>
</organism>
<evidence type="ECO:0000259" key="1">
    <source>
        <dbReference type="Pfam" id="PF01909"/>
    </source>
</evidence>
<protein>
    <recommendedName>
        <fullName evidence="1">Polymerase nucleotidyl transferase domain-containing protein</fullName>
    </recommendedName>
</protein>
<accession>A0AA87QBE8</accession>
<reference evidence="2 3" key="1">
    <citation type="submission" date="2014-05" db="EMBL/GenBank/DDBJ databases">
        <title>Whole genome shotgun sequence of Rhizobium rhizogenes NBRC 13257.</title>
        <authorList>
            <person name="Katano-Makiyama Y."/>
            <person name="Hosoyama A."/>
            <person name="Hashimoto M."/>
            <person name="Hosoyama Y."/>
            <person name="Noguchi M."/>
            <person name="Tsuchikane K."/>
            <person name="Kimura A."/>
            <person name="Ohji S."/>
            <person name="Ichikawa N."/>
            <person name="Yamazoe A."/>
            <person name="Fujita N."/>
        </authorList>
    </citation>
    <scope>NUCLEOTIDE SEQUENCE [LARGE SCALE GENOMIC DNA]</scope>
    <source>
        <strain evidence="2 3">NBRC 13257</strain>
    </source>
</reference>
<dbReference type="AlphaFoldDB" id="A0AA87QBE8"/>
<gene>
    <name evidence="2" type="ORF">RRH01S_16_00150</name>
</gene>
<dbReference type="Proteomes" id="UP000026941">
    <property type="component" value="Unassembled WGS sequence"/>
</dbReference>
<evidence type="ECO:0000313" key="3">
    <source>
        <dbReference type="Proteomes" id="UP000026941"/>
    </source>
</evidence>
<feature type="domain" description="Polymerase nucleotidyl transferase" evidence="1">
    <location>
        <begin position="3"/>
        <end position="32"/>
    </location>
</feature>
<dbReference type="EMBL" id="BAYX01000016">
    <property type="protein sequence ID" value="GAJ96065.1"/>
    <property type="molecule type" value="Genomic_DNA"/>
</dbReference>
<dbReference type="SUPFAM" id="SSF81301">
    <property type="entry name" value="Nucleotidyltransferase"/>
    <property type="match status" value="1"/>
</dbReference>
<evidence type="ECO:0000313" key="2">
    <source>
        <dbReference type="EMBL" id="GAJ96065.1"/>
    </source>
</evidence>
<name>A0AA87QBE8_RHIRH</name>
<dbReference type="InterPro" id="IPR002934">
    <property type="entry name" value="Polymerase_NTP_transf_dom"/>
</dbReference>
<dbReference type="CDD" id="cd05403">
    <property type="entry name" value="NT_KNTase_like"/>
    <property type="match status" value="1"/>
</dbReference>
<dbReference type="Gene3D" id="3.30.460.10">
    <property type="entry name" value="Beta Polymerase, domain 2"/>
    <property type="match status" value="1"/>
</dbReference>
<dbReference type="GO" id="GO:0016779">
    <property type="term" value="F:nucleotidyltransferase activity"/>
    <property type="evidence" value="ECO:0007669"/>
    <property type="project" value="InterPro"/>
</dbReference>
<proteinExistence type="predicted"/>
<dbReference type="InterPro" id="IPR043519">
    <property type="entry name" value="NT_sf"/>
</dbReference>